<dbReference type="Proteomes" id="UP000178841">
    <property type="component" value="Unassembled WGS sequence"/>
</dbReference>
<keyword evidence="1" id="KW-0472">Membrane</keyword>
<gene>
    <name evidence="2" type="ORF">A2648_02075</name>
</gene>
<keyword evidence="1" id="KW-1133">Transmembrane helix</keyword>
<dbReference type="AlphaFoldDB" id="A0A1G2CSJ3"/>
<proteinExistence type="predicted"/>
<accession>A0A1G2CSJ3</accession>
<evidence type="ECO:0000313" key="2">
    <source>
        <dbReference type="EMBL" id="OGZ03720.1"/>
    </source>
</evidence>
<reference evidence="2 3" key="1">
    <citation type="journal article" date="2016" name="Nat. Commun.">
        <title>Thousands of microbial genomes shed light on interconnected biogeochemical processes in an aquifer system.</title>
        <authorList>
            <person name="Anantharaman K."/>
            <person name="Brown C.T."/>
            <person name="Hug L.A."/>
            <person name="Sharon I."/>
            <person name="Castelle C.J."/>
            <person name="Probst A.J."/>
            <person name="Thomas B.C."/>
            <person name="Singh A."/>
            <person name="Wilkins M.J."/>
            <person name="Karaoz U."/>
            <person name="Brodie E.L."/>
            <person name="Williams K.H."/>
            <person name="Hubbard S.S."/>
            <person name="Banfield J.F."/>
        </authorList>
    </citation>
    <scope>NUCLEOTIDE SEQUENCE [LARGE SCALE GENOMIC DNA]</scope>
</reference>
<name>A0A1G2CSJ3_9BACT</name>
<organism evidence="2 3">
    <name type="scientific">Candidatus Lloydbacteria bacterium RIFCSPHIGHO2_01_FULL_41_20</name>
    <dbReference type="NCBI Taxonomy" id="1798657"/>
    <lineage>
        <taxon>Bacteria</taxon>
        <taxon>Candidatus Lloydiibacteriota</taxon>
    </lineage>
</organism>
<feature type="transmembrane region" description="Helical" evidence="1">
    <location>
        <begin position="9"/>
        <end position="32"/>
    </location>
</feature>
<evidence type="ECO:0000256" key="1">
    <source>
        <dbReference type="SAM" id="Phobius"/>
    </source>
</evidence>
<sequence>MNALNRRKVALVVGSFAAFVHIIWSTLVALNWGQPILNFVFGMHFIRNPYVVSPFSLITAIELVLLALIIGYIVGFVLSTIWNHFHRN</sequence>
<feature type="transmembrane region" description="Helical" evidence="1">
    <location>
        <begin position="52"/>
        <end position="78"/>
    </location>
</feature>
<protein>
    <submittedName>
        <fullName evidence="2">Uncharacterized protein</fullName>
    </submittedName>
</protein>
<keyword evidence="1" id="KW-0812">Transmembrane</keyword>
<comment type="caution">
    <text evidence="2">The sequence shown here is derived from an EMBL/GenBank/DDBJ whole genome shotgun (WGS) entry which is preliminary data.</text>
</comment>
<dbReference type="EMBL" id="MHLH01000015">
    <property type="protein sequence ID" value="OGZ03720.1"/>
    <property type="molecule type" value="Genomic_DNA"/>
</dbReference>
<evidence type="ECO:0000313" key="3">
    <source>
        <dbReference type="Proteomes" id="UP000178841"/>
    </source>
</evidence>